<dbReference type="Pfam" id="PF00001">
    <property type="entry name" value="7tm_1"/>
    <property type="match status" value="1"/>
</dbReference>
<dbReference type="GO" id="GO:0005886">
    <property type="term" value="C:plasma membrane"/>
    <property type="evidence" value="ECO:0007669"/>
    <property type="project" value="TreeGrafter"/>
</dbReference>
<feature type="transmembrane region" description="Helical" evidence="10">
    <location>
        <begin position="49"/>
        <end position="70"/>
    </location>
</feature>
<proteinExistence type="inferred from homology"/>
<feature type="region of interest" description="Disordered" evidence="9">
    <location>
        <begin position="106"/>
        <end position="130"/>
    </location>
</feature>
<dbReference type="PANTHER" id="PTHR24243">
    <property type="entry name" value="G-PROTEIN COUPLED RECEPTOR"/>
    <property type="match status" value="1"/>
</dbReference>
<dbReference type="PRINTS" id="PR00237">
    <property type="entry name" value="GPCRRHODOPSN"/>
</dbReference>
<dbReference type="PROSITE" id="PS00237">
    <property type="entry name" value="G_PROTEIN_RECEP_F1_1"/>
    <property type="match status" value="1"/>
</dbReference>
<comment type="similarity">
    <text evidence="8">Belongs to the G-protein coupled receptor 1 family.</text>
</comment>
<evidence type="ECO:0000256" key="2">
    <source>
        <dbReference type="ARBA" id="ARBA00022692"/>
    </source>
</evidence>
<comment type="subcellular location">
    <subcellularLocation>
        <location evidence="1">Membrane</location>
        <topology evidence="1">Multi-pass membrane protein</topology>
    </subcellularLocation>
</comment>
<evidence type="ECO:0000259" key="11">
    <source>
        <dbReference type="PROSITE" id="PS50262"/>
    </source>
</evidence>
<evidence type="ECO:0000313" key="12">
    <source>
        <dbReference type="Proteomes" id="UP000887565"/>
    </source>
</evidence>
<feature type="transmembrane region" description="Helical" evidence="10">
    <location>
        <begin position="300"/>
        <end position="320"/>
    </location>
</feature>
<feature type="transmembrane region" description="Helical" evidence="10">
    <location>
        <begin position="241"/>
        <end position="263"/>
    </location>
</feature>
<reference evidence="13" key="1">
    <citation type="submission" date="2022-11" db="UniProtKB">
        <authorList>
            <consortium name="WormBaseParasite"/>
        </authorList>
    </citation>
    <scope>IDENTIFICATION</scope>
</reference>
<evidence type="ECO:0000313" key="13">
    <source>
        <dbReference type="WBParaSite" id="nRc.2.0.1.t40287-RA"/>
    </source>
</evidence>
<sequence>MCENDSLIAYYCDSLYRNESSELMENCYLEQCFIPKRVPYALSVPLTTVYTFIFGFGLAGNFLTSIAILFSKDLLATTTAKYLLNLAIADMITLISGIPFESGKRDDRGNGMVGETGWSGKRDGRGKGTQSKEGAAACALETTYYVSALTILAFAFERYLAICHVLFIRKIVFYQQHLDKLLISCWILAILSSIPYAINHKTDYLVDKWLPYPDYGPLKSTKVCMLPLMNNDMETYQKLKLLFHGSAFVYFLLPFFVISVLYWRIQKNSRSRMMDGHSRRWVQRLNSNKDAKPHKKGIQILNFLVSVVAVFFTCYAPFQAQRLIFFYIDDPQLLPKINEYLYIISGILFYLSGVLNPFLYNLISPKYRHALQDIFRSKSSSIKLNYETAL</sequence>
<keyword evidence="4 8" id="KW-0297">G-protein coupled receptor</keyword>
<feature type="transmembrane region" description="Helical" evidence="10">
    <location>
        <begin position="340"/>
        <end position="363"/>
    </location>
</feature>
<keyword evidence="12" id="KW-1185">Reference proteome</keyword>
<dbReference type="AlphaFoldDB" id="A0A915KN69"/>
<evidence type="ECO:0000256" key="5">
    <source>
        <dbReference type="ARBA" id="ARBA00023136"/>
    </source>
</evidence>
<evidence type="ECO:0000256" key="1">
    <source>
        <dbReference type="ARBA" id="ARBA00004141"/>
    </source>
</evidence>
<dbReference type="Proteomes" id="UP000887565">
    <property type="component" value="Unplaced"/>
</dbReference>
<feature type="transmembrane region" description="Helical" evidence="10">
    <location>
        <begin position="144"/>
        <end position="168"/>
    </location>
</feature>
<dbReference type="InterPro" id="IPR000276">
    <property type="entry name" value="GPCR_Rhodpsn"/>
</dbReference>
<evidence type="ECO:0000256" key="9">
    <source>
        <dbReference type="SAM" id="MobiDB-lite"/>
    </source>
</evidence>
<dbReference type="InterPro" id="IPR017452">
    <property type="entry name" value="GPCR_Rhodpsn_7TM"/>
</dbReference>
<dbReference type="Gene3D" id="1.20.1070.10">
    <property type="entry name" value="Rhodopsin 7-helix transmembrane proteins"/>
    <property type="match status" value="1"/>
</dbReference>
<dbReference type="WBParaSite" id="nRc.2.0.1.t40287-RA">
    <property type="protein sequence ID" value="nRc.2.0.1.t40287-RA"/>
    <property type="gene ID" value="nRc.2.0.1.g40287"/>
</dbReference>
<evidence type="ECO:0000256" key="7">
    <source>
        <dbReference type="ARBA" id="ARBA00023224"/>
    </source>
</evidence>
<dbReference type="GO" id="GO:0008188">
    <property type="term" value="F:neuropeptide receptor activity"/>
    <property type="evidence" value="ECO:0007669"/>
    <property type="project" value="TreeGrafter"/>
</dbReference>
<dbReference type="PANTHER" id="PTHR24243:SF213">
    <property type="entry name" value="G-PROTEIN COUPLED RECEPTORS FAMILY 1 PROFILE DOMAIN-CONTAINING PROTEIN"/>
    <property type="match status" value="1"/>
</dbReference>
<organism evidence="12 13">
    <name type="scientific">Romanomermis culicivorax</name>
    <name type="common">Nematode worm</name>
    <dbReference type="NCBI Taxonomy" id="13658"/>
    <lineage>
        <taxon>Eukaryota</taxon>
        <taxon>Metazoa</taxon>
        <taxon>Ecdysozoa</taxon>
        <taxon>Nematoda</taxon>
        <taxon>Enoplea</taxon>
        <taxon>Dorylaimia</taxon>
        <taxon>Mermithida</taxon>
        <taxon>Mermithoidea</taxon>
        <taxon>Mermithidae</taxon>
        <taxon>Romanomermis</taxon>
    </lineage>
</organism>
<evidence type="ECO:0000256" key="3">
    <source>
        <dbReference type="ARBA" id="ARBA00022989"/>
    </source>
</evidence>
<evidence type="ECO:0000256" key="4">
    <source>
        <dbReference type="ARBA" id="ARBA00023040"/>
    </source>
</evidence>
<evidence type="ECO:0000256" key="6">
    <source>
        <dbReference type="ARBA" id="ARBA00023170"/>
    </source>
</evidence>
<evidence type="ECO:0000256" key="10">
    <source>
        <dbReference type="SAM" id="Phobius"/>
    </source>
</evidence>
<name>A0A915KN69_ROMCU</name>
<keyword evidence="5 10" id="KW-0472">Membrane</keyword>
<dbReference type="OMA" id="CMVIIRH"/>
<evidence type="ECO:0000256" key="8">
    <source>
        <dbReference type="RuleBase" id="RU000688"/>
    </source>
</evidence>
<keyword evidence="3 10" id="KW-1133">Transmembrane helix</keyword>
<dbReference type="PROSITE" id="PS50262">
    <property type="entry name" value="G_PROTEIN_RECEP_F1_2"/>
    <property type="match status" value="1"/>
</dbReference>
<accession>A0A915KN69</accession>
<dbReference type="SUPFAM" id="SSF81321">
    <property type="entry name" value="Family A G protein-coupled receptor-like"/>
    <property type="match status" value="2"/>
</dbReference>
<keyword evidence="2 8" id="KW-0812">Transmembrane</keyword>
<keyword evidence="7 8" id="KW-0807">Transducer</keyword>
<feature type="transmembrane region" description="Helical" evidence="10">
    <location>
        <begin position="82"/>
        <end position="100"/>
    </location>
</feature>
<keyword evidence="6 8" id="KW-0675">Receptor</keyword>
<feature type="domain" description="G-protein coupled receptors family 1 profile" evidence="11">
    <location>
        <begin position="60"/>
        <end position="360"/>
    </location>
</feature>
<feature type="transmembrane region" description="Helical" evidence="10">
    <location>
        <begin position="180"/>
        <end position="198"/>
    </location>
</feature>
<protein>
    <submittedName>
        <fullName evidence="13">G-protein coupled receptors family 1 profile domain-containing protein</fullName>
    </submittedName>
</protein>